<reference evidence="2 3" key="1">
    <citation type="submission" date="2020-04" db="EMBL/GenBank/DDBJ databases">
        <title>Flammeovirgaceae bacterium KN852 isolated from deep sea.</title>
        <authorList>
            <person name="Zhang D.-C."/>
        </authorList>
    </citation>
    <scope>NUCLEOTIDE SEQUENCE [LARGE SCALE GENOMIC DNA]</scope>
    <source>
        <strain evidence="2 3">KN852</strain>
    </source>
</reference>
<dbReference type="Proteomes" id="UP000559010">
    <property type="component" value="Unassembled WGS sequence"/>
</dbReference>
<proteinExistence type="predicted"/>
<keyword evidence="3" id="KW-1185">Reference proteome</keyword>
<evidence type="ECO:0000256" key="1">
    <source>
        <dbReference type="SAM" id="MobiDB-lite"/>
    </source>
</evidence>
<dbReference type="PROSITE" id="PS51257">
    <property type="entry name" value="PROKAR_LIPOPROTEIN"/>
    <property type="match status" value="1"/>
</dbReference>
<evidence type="ECO:0008006" key="4">
    <source>
        <dbReference type="Google" id="ProtNLM"/>
    </source>
</evidence>
<accession>A0A848J5B8</accession>
<organism evidence="2 3">
    <name type="scientific">Marinigracilibium pacificum</name>
    <dbReference type="NCBI Taxonomy" id="2729599"/>
    <lineage>
        <taxon>Bacteria</taxon>
        <taxon>Pseudomonadati</taxon>
        <taxon>Bacteroidota</taxon>
        <taxon>Cytophagia</taxon>
        <taxon>Cytophagales</taxon>
        <taxon>Flammeovirgaceae</taxon>
        <taxon>Marinigracilibium</taxon>
    </lineage>
</organism>
<dbReference type="EMBL" id="JABBNU010000008">
    <property type="protein sequence ID" value="NMM49549.1"/>
    <property type="molecule type" value="Genomic_DNA"/>
</dbReference>
<feature type="region of interest" description="Disordered" evidence="1">
    <location>
        <begin position="56"/>
        <end position="75"/>
    </location>
</feature>
<evidence type="ECO:0000313" key="3">
    <source>
        <dbReference type="Proteomes" id="UP000559010"/>
    </source>
</evidence>
<dbReference type="RefSeq" id="WP_169682759.1">
    <property type="nucleotide sequence ID" value="NZ_JABBNU010000008.1"/>
</dbReference>
<dbReference type="AlphaFoldDB" id="A0A848J5B8"/>
<name>A0A848J5B8_9BACT</name>
<comment type="caution">
    <text evidence="2">The sequence shown here is derived from an EMBL/GenBank/DDBJ whole genome shotgun (WGS) entry which is preliminary data.</text>
</comment>
<protein>
    <recommendedName>
        <fullName evidence="4">Lipoprotein</fullName>
    </recommendedName>
</protein>
<gene>
    <name evidence="2" type="ORF">HH304_14165</name>
</gene>
<evidence type="ECO:0000313" key="2">
    <source>
        <dbReference type="EMBL" id="NMM49549.1"/>
    </source>
</evidence>
<sequence length="235" mass="27189">MSKRLFFSLLAIVVTMSSCFNFKETIFLKKNGSGTYTFTIDMSALKPMMEAFQNMADSADSEADGEGGPTDMTKKFDKDMVKDKEILESVEGITNVESISDEDTFIFGLKFDFDNVNSLNTALNKMNKSENEDFEEREFFQYNKKSFERLNFFLDKGELQDELKDESDEDMSEAEFEQMMQMFGDMTYTTEYIFEEPVKDVSNNDALMTPDRKKVTIETKILKEDKKNSPTKFTF</sequence>